<comment type="caution">
    <text evidence="2">The sequence shown here is derived from an EMBL/GenBank/DDBJ whole genome shotgun (WGS) entry which is preliminary data.</text>
</comment>
<dbReference type="GO" id="GO:0005524">
    <property type="term" value="F:ATP binding"/>
    <property type="evidence" value="ECO:0007669"/>
    <property type="project" value="InterPro"/>
</dbReference>
<reference evidence="2" key="2">
    <citation type="journal article" date="2021" name="PeerJ">
        <title>Extensive microbial diversity within the chicken gut microbiome revealed by metagenomics and culture.</title>
        <authorList>
            <person name="Gilroy R."/>
            <person name="Ravi A."/>
            <person name="Getino M."/>
            <person name="Pursley I."/>
            <person name="Horton D.L."/>
            <person name="Alikhan N.F."/>
            <person name="Baker D."/>
            <person name="Gharbi K."/>
            <person name="Hall N."/>
            <person name="Watson M."/>
            <person name="Adriaenssens E.M."/>
            <person name="Foster-Nyarko E."/>
            <person name="Jarju S."/>
            <person name="Secka A."/>
            <person name="Antonio M."/>
            <person name="Oren A."/>
            <person name="Chaudhuri R.R."/>
            <person name="La Ragione R."/>
            <person name="Hildebrand F."/>
            <person name="Pallen M.J."/>
        </authorList>
    </citation>
    <scope>NUCLEOTIDE SEQUENCE</scope>
    <source>
        <strain evidence="2">CHK123-3438</strain>
    </source>
</reference>
<proteinExistence type="predicted"/>
<dbReference type="CDD" id="cd00009">
    <property type="entry name" value="AAA"/>
    <property type="match status" value="1"/>
</dbReference>
<dbReference type="Gene3D" id="3.40.50.300">
    <property type="entry name" value="P-loop containing nucleotide triphosphate hydrolases"/>
    <property type="match status" value="1"/>
</dbReference>
<dbReference type="Proteomes" id="UP000886860">
    <property type="component" value="Unassembled WGS sequence"/>
</dbReference>
<dbReference type="SMART" id="SM00382">
    <property type="entry name" value="AAA"/>
    <property type="match status" value="1"/>
</dbReference>
<evidence type="ECO:0000313" key="2">
    <source>
        <dbReference type="EMBL" id="HIT40836.1"/>
    </source>
</evidence>
<dbReference type="PANTHER" id="PTHR42759:SF1">
    <property type="entry name" value="MAGNESIUM-CHELATASE SUBUNIT CHLD"/>
    <property type="match status" value="1"/>
</dbReference>
<evidence type="ECO:0000313" key="3">
    <source>
        <dbReference type="Proteomes" id="UP000886860"/>
    </source>
</evidence>
<organism evidence="2 3">
    <name type="scientific">Candidatus Caccovicinus merdipullorum</name>
    <dbReference type="NCBI Taxonomy" id="2840724"/>
    <lineage>
        <taxon>Bacteria</taxon>
        <taxon>Bacillati</taxon>
        <taxon>Bacillota</taxon>
        <taxon>Clostridia</taxon>
        <taxon>Eubacteriales</taxon>
        <taxon>Candidatus Caccovicinus</taxon>
    </lineage>
</organism>
<name>A0A9D1GHB4_9FIRM</name>
<dbReference type="EMBL" id="DVKS01000035">
    <property type="protein sequence ID" value="HIT40836.1"/>
    <property type="molecule type" value="Genomic_DNA"/>
</dbReference>
<reference evidence="2" key="1">
    <citation type="submission" date="2020-10" db="EMBL/GenBank/DDBJ databases">
        <authorList>
            <person name="Gilroy R."/>
        </authorList>
    </citation>
    <scope>NUCLEOTIDE SEQUENCE</scope>
    <source>
        <strain evidence="2">CHK123-3438</strain>
    </source>
</reference>
<accession>A0A9D1GHB4</accession>
<gene>
    <name evidence="2" type="ORF">IAB60_01860</name>
</gene>
<dbReference type="GO" id="GO:0016887">
    <property type="term" value="F:ATP hydrolysis activity"/>
    <property type="evidence" value="ECO:0007669"/>
    <property type="project" value="InterPro"/>
</dbReference>
<dbReference type="InterPro" id="IPR050764">
    <property type="entry name" value="CbbQ/NirQ/NorQ/GpvN"/>
</dbReference>
<dbReference type="InterPro" id="IPR003959">
    <property type="entry name" value="ATPase_AAA_core"/>
</dbReference>
<dbReference type="AlphaFoldDB" id="A0A9D1GHB4"/>
<dbReference type="Pfam" id="PF00004">
    <property type="entry name" value="AAA"/>
    <property type="match status" value="1"/>
</dbReference>
<evidence type="ECO:0000259" key="1">
    <source>
        <dbReference type="SMART" id="SM00382"/>
    </source>
</evidence>
<feature type="domain" description="AAA+ ATPase" evidence="1">
    <location>
        <begin position="32"/>
        <end position="188"/>
    </location>
</feature>
<dbReference type="PANTHER" id="PTHR42759">
    <property type="entry name" value="MOXR FAMILY PROTEIN"/>
    <property type="match status" value="1"/>
</dbReference>
<dbReference type="InterPro" id="IPR027417">
    <property type="entry name" value="P-loop_NTPase"/>
</dbReference>
<protein>
    <submittedName>
        <fullName evidence="2">AAA family ATPase</fullName>
    </submittedName>
</protein>
<sequence>MNIKRAKEEIKDTIEAYLYRDETGAYAIPAIRQRPVLLIGPPGVGKTQIMEQVARECRIGLVAYTITHHTRQSAVGLPFIEKKNYGGKEYSVTEYTMSEIVASIYDKIEETGLKEGILFIDEINCVSETLAPAMLQFLQCKTFGTHRIPEGWIIIAAGNPPEYNKSVREFDVVTLDRIKMIQIEPDFDVWKEYAYQMEIHPAVIGYLNIKRQYLCHIETTVDGKRFATPRGWEDLSRLIQVYEKLGKRADREVVGQYIQDPKISKDFANYLELFYKYQNDYQVDRILAGQWNESLCLRAEKAPFDERLSMTGLLLSRLSGRFGQVLLQEKVMERLTGILRRFQKVGPGGRPDQTGDGTPREIQDFSPFARLAQLIGETEKERDQLKQQELLTRQEELVYGKVLSMLEAYGTSLNRWEAEHREENTEHGVSAAWDFLREQFGADSDRYEEQFDEAAAMLEHGFDFMEAAFGDGQEMVIFLTELNSNFYCAGFLKEYDCPRYYEYNKRLLFDEEEDLLKNQMGFVDKGV</sequence>
<dbReference type="InterPro" id="IPR003593">
    <property type="entry name" value="AAA+_ATPase"/>
</dbReference>
<dbReference type="SUPFAM" id="SSF52540">
    <property type="entry name" value="P-loop containing nucleoside triphosphate hydrolases"/>
    <property type="match status" value="1"/>
</dbReference>